<gene>
    <name evidence="9" type="primary">recJ</name>
    <name evidence="9" type="ORF">F1654_12100</name>
</gene>
<evidence type="ECO:0000256" key="4">
    <source>
        <dbReference type="ARBA" id="ARBA00022801"/>
    </source>
</evidence>
<dbReference type="InterPro" id="IPR001667">
    <property type="entry name" value="DDH_dom"/>
</dbReference>
<evidence type="ECO:0000313" key="9">
    <source>
        <dbReference type="EMBL" id="KAA5801630.1"/>
    </source>
</evidence>
<dbReference type="Proteomes" id="UP000325122">
    <property type="component" value="Unassembled WGS sequence"/>
</dbReference>
<evidence type="ECO:0000259" key="8">
    <source>
        <dbReference type="Pfam" id="PF17768"/>
    </source>
</evidence>
<dbReference type="Pfam" id="PF01368">
    <property type="entry name" value="DHH"/>
    <property type="match status" value="1"/>
</dbReference>
<dbReference type="Pfam" id="PF17768">
    <property type="entry name" value="RecJ_OB"/>
    <property type="match status" value="1"/>
</dbReference>
<comment type="similarity">
    <text evidence="1">Belongs to the RecJ family.</text>
</comment>
<dbReference type="NCBIfam" id="TIGR00644">
    <property type="entry name" value="recJ"/>
    <property type="match status" value="1"/>
</dbReference>
<dbReference type="GO" id="GO:0008409">
    <property type="term" value="F:5'-3' exonuclease activity"/>
    <property type="evidence" value="ECO:0007669"/>
    <property type="project" value="InterPro"/>
</dbReference>
<dbReference type="PANTHER" id="PTHR30255:SF2">
    <property type="entry name" value="SINGLE-STRANDED-DNA-SPECIFIC EXONUCLEASE RECJ"/>
    <property type="match status" value="1"/>
</dbReference>
<dbReference type="EMBL" id="VWOJ01000004">
    <property type="protein sequence ID" value="KAA5801630.1"/>
    <property type="molecule type" value="Genomic_DNA"/>
</dbReference>
<dbReference type="InterPro" id="IPR041122">
    <property type="entry name" value="RecJ_OB"/>
</dbReference>
<organism evidence="9 10">
    <name type="scientific">Alkalicaulis satelles</name>
    <dbReference type="NCBI Taxonomy" id="2609175"/>
    <lineage>
        <taxon>Bacteria</taxon>
        <taxon>Pseudomonadati</taxon>
        <taxon>Pseudomonadota</taxon>
        <taxon>Alphaproteobacteria</taxon>
        <taxon>Maricaulales</taxon>
        <taxon>Maricaulaceae</taxon>
        <taxon>Alkalicaulis</taxon>
    </lineage>
</organism>
<evidence type="ECO:0000259" key="7">
    <source>
        <dbReference type="Pfam" id="PF02272"/>
    </source>
</evidence>
<keyword evidence="10" id="KW-1185">Reference proteome</keyword>
<dbReference type="InterPro" id="IPR003156">
    <property type="entry name" value="DHHA1_dom"/>
</dbReference>
<keyword evidence="4" id="KW-0378">Hydrolase</keyword>
<dbReference type="InterPro" id="IPR004610">
    <property type="entry name" value="RecJ"/>
</dbReference>
<dbReference type="GO" id="GO:0006310">
    <property type="term" value="P:DNA recombination"/>
    <property type="evidence" value="ECO:0007669"/>
    <property type="project" value="InterPro"/>
</dbReference>
<evidence type="ECO:0000256" key="3">
    <source>
        <dbReference type="ARBA" id="ARBA00022722"/>
    </source>
</evidence>
<dbReference type="PANTHER" id="PTHR30255">
    <property type="entry name" value="SINGLE-STRANDED-DNA-SPECIFIC EXONUCLEASE RECJ"/>
    <property type="match status" value="1"/>
</dbReference>
<dbReference type="GO" id="GO:0006281">
    <property type="term" value="P:DNA repair"/>
    <property type="evidence" value="ECO:0007669"/>
    <property type="project" value="InterPro"/>
</dbReference>
<dbReference type="Gene3D" id="3.90.1640.30">
    <property type="match status" value="1"/>
</dbReference>
<dbReference type="InterPro" id="IPR051673">
    <property type="entry name" value="SSDNA_exonuclease_RecJ"/>
</dbReference>
<evidence type="ECO:0000256" key="5">
    <source>
        <dbReference type="ARBA" id="ARBA00022839"/>
    </source>
</evidence>
<dbReference type="Pfam" id="PF02272">
    <property type="entry name" value="DHHA1"/>
    <property type="match status" value="1"/>
</dbReference>
<keyword evidence="5 9" id="KW-0269">Exonuclease</keyword>
<dbReference type="Gene3D" id="3.10.310.30">
    <property type="match status" value="1"/>
</dbReference>
<reference evidence="9 10" key="1">
    <citation type="submission" date="2019-09" db="EMBL/GenBank/DDBJ databases">
        <authorList>
            <person name="Kevbrin V."/>
            <person name="Grouzdev D.S."/>
        </authorList>
    </citation>
    <scope>NUCLEOTIDE SEQUENCE [LARGE SCALE GENOMIC DNA]</scope>
    <source>
        <strain evidence="9 10">G-192</strain>
    </source>
</reference>
<dbReference type="SUPFAM" id="SSF64182">
    <property type="entry name" value="DHH phosphoesterases"/>
    <property type="match status" value="1"/>
</dbReference>
<feature type="domain" description="DHHA1" evidence="7">
    <location>
        <begin position="367"/>
        <end position="465"/>
    </location>
</feature>
<dbReference type="AlphaFoldDB" id="A0A5M6ZBV9"/>
<evidence type="ECO:0000259" key="6">
    <source>
        <dbReference type="Pfam" id="PF01368"/>
    </source>
</evidence>
<comment type="caution">
    <text evidence="9">The sequence shown here is derived from an EMBL/GenBank/DDBJ whole genome shotgun (WGS) entry which is preliminary data.</text>
</comment>
<sequence>MSAGPLFGVTRSLGGRAWGLRPADDRAAGEIARVTGVNDALARLLAARGLTAESAPDFLSPRLRDSFPDPSSFKGMDDAARLIWDAVEKGVRIALFADYDVDGATSAAQLSRWLSAVSEAPLIYVPDRIEEGYGPSAAAFESLKARGAGLVITLDCGAAAVGPLASARAMGLPVAVIDHHLMDGPAPEAEALVNPNQPGDESGCGHLAAAGVVFVLLAALNREGRARGAFRDRPEPDLLALADLAALGTVCDVVPLTGFNRALTAQGLRVMSAWTRPGLAALAEIAGVTGPASVYHAGFIIGPRINAGGRVGRSDLGARLLTSDDMAEARSLAAELDQHNAARRAIEADVLDEAMAQLERAGVSEDAPVLIAAGEHWHPGVIGIAAGRVKERFNRPAIVIGIDPDTGLAKGSGRSCTGVNLGAAVARARETGLLIAGGGHAMACGLTVEAGRIDALRDFLTEALADEWVRAEAARTLELDAVAHPASVSFEFCEALKAAAPFGQGNPEPRFAFADLRRSFAKRVGSDHVRVSFEAAGGARLDAIAFRCADAPMGQALLAPGEARFHAAGKLRAEDNRFGKRAELHLEDLAPAP</sequence>
<keyword evidence="3" id="KW-0540">Nuclease</keyword>
<evidence type="ECO:0000256" key="1">
    <source>
        <dbReference type="ARBA" id="ARBA00005915"/>
    </source>
</evidence>
<dbReference type="GO" id="GO:0003676">
    <property type="term" value="F:nucleic acid binding"/>
    <property type="evidence" value="ECO:0007669"/>
    <property type="project" value="InterPro"/>
</dbReference>
<feature type="domain" description="RecJ OB" evidence="8">
    <location>
        <begin position="480"/>
        <end position="588"/>
    </location>
</feature>
<name>A0A5M6ZBV9_9PROT</name>
<proteinExistence type="inferred from homology"/>
<evidence type="ECO:0000313" key="10">
    <source>
        <dbReference type="Proteomes" id="UP000325122"/>
    </source>
</evidence>
<protein>
    <recommendedName>
        <fullName evidence="2">Single-stranded-DNA-specific exonuclease RecJ</fullName>
    </recommendedName>
</protein>
<dbReference type="InterPro" id="IPR038763">
    <property type="entry name" value="DHH_sf"/>
</dbReference>
<feature type="domain" description="DDH" evidence="6">
    <location>
        <begin position="92"/>
        <end position="249"/>
    </location>
</feature>
<dbReference type="RefSeq" id="WP_150023818.1">
    <property type="nucleotide sequence ID" value="NZ_VWOJ01000004.1"/>
</dbReference>
<evidence type="ECO:0000256" key="2">
    <source>
        <dbReference type="ARBA" id="ARBA00019841"/>
    </source>
</evidence>
<accession>A0A5M6ZBV9</accession>